<organism evidence="1 2">
    <name type="scientific">Diversispora epigaea</name>
    <dbReference type="NCBI Taxonomy" id="1348612"/>
    <lineage>
        <taxon>Eukaryota</taxon>
        <taxon>Fungi</taxon>
        <taxon>Fungi incertae sedis</taxon>
        <taxon>Mucoromycota</taxon>
        <taxon>Glomeromycotina</taxon>
        <taxon>Glomeromycetes</taxon>
        <taxon>Diversisporales</taxon>
        <taxon>Diversisporaceae</taxon>
        <taxon>Diversispora</taxon>
    </lineage>
</organism>
<comment type="caution">
    <text evidence="1">The sequence shown here is derived from an EMBL/GenBank/DDBJ whole genome shotgun (WGS) entry which is preliminary data.</text>
</comment>
<protein>
    <submittedName>
        <fullName evidence="1">Uncharacterized protein</fullName>
    </submittedName>
</protein>
<evidence type="ECO:0000313" key="2">
    <source>
        <dbReference type="Proteomes" id="UP000266861"/>
    </source>
</evidence>
<dbReference type="EMBL" id="PQFF01000082">
    <property type="protein sequence ID" value="RHZ84066.1"/>
    <property type="molecule type" value="Genomic_DNA"/>
</dbReference>
<name>A0A397JDP2_9GLOM</name>
<gene>
    <name evidence="1" type="ORF">Glove_86g170</name>
</gene>
<keyword evidence="2" id="KW-1185">Reference proteome</keyword>
<dbReference type="AlphaFoldDB" id="A0A397JDP2"/>
<dbReference type="Proteomes" id="UP000266861">
    <property type="component" value="Unassembled WGS sequence"/>
</dbReference>
<accession>A0A397JDP2</accession>
<evidence type="ECO:0000313" key="1">
    <source>
        <dbReference type="EMBL" id="RHZ84066.1"/>
    </source>
</evidence>
<reference evidence="1 2" key="1">
    <citation type="submission" date="2018-08" db="EMBL/GenBank/DDBJ databases">
        <title>Genome and evolution of the arbuscular mycorrhizal fungus Diversispora epigaea (formerly Glomus versiforme) and its bacterial endosymbionts.</title>
        <authorList>
            <person name="Sun X."/>
            <person name="Fei Z."/>
            <person name="Harrison M."/>
        </authorList>
    </citation>
    <scope>NUCLEOTIDE SEQUENCE [LARGE SCALE GENOMIC DNA]</scope>
    <source>
        <strain evidence="1 2">IT104</strain>
    </source>
</reference>
<sequence>MHWVIKNLHQYCQSGKAKIFFIDGTLKILQDDSVHEKDASISNLESAKSALEFHEKHKTVYSQCIYTFWIQKYFHTNSAKEKFESLISESVMNDLHFTTAALRNDEQRRIDHKVLVQILKKWQR</sequence>
<proteinExistence type="predicted"/>